<proteinExistence type="predicted"/>
<dbReference type="GO" id="GO:0005739">
    <property type="term" value="C:mitochondrion"/>
    <property type="evidence" value="ECO:0007669"/>
    <property type="project" value="TreeGrafter"/>
</dbReference>
<keyword evidence="3" id="KW-1185">Reference proteome</keyword>
<dbReference type="PROSITE" id="PS51746">
    <property type="entry name" value="PPM_2"/>
    <property type="match status" value="1"/>
</dbReference>
<reference evidence="2" key="3">
    <citation type="submission" date="2025-09" db="UniProtKB">
        <authorList>
            <consortium name="Ensembl"/>
        </authorList>
    </citation>
    <scope>IDENTIFICATION</scope>
</reference>
<dbReference type="AlphaFoldDB" id="H3B6M5"/>
<accession>H3B6M5</accession>
<dbReference type="SMART" id="SM00332">
    <property type="entry name" value="PP2Cc"/>
    <property type="match status" value="1"/>
</dbReference>
<evidence type="ECO:0000313" key="3">
    <source>
        <dbReference type="Proteomes" id="UP000008672"/>
    </source>
</evidence>
<reference evidence="3" key="1">
    <citation type="submission" date="2011-08" db="EMBL/GenBank/DDBJ databases">
        <title>The draft genome of Latimeria chalumnae.</title>
        <authorList>
            <person name="Di Palma F."/>
            <person name="Alfoldi J."/>
            <person name="Johnson J."/>
            <person name="Berlin A."/>
            <person name="Gnerre S."/>
            <person name="Jaffe D."/>
            <person name="MacCallum I."/>
            <person name="Young S."/>
            <person name="Walker B.J."/>
            <person name="Lander E."/>
            <person name="Lindblad-Toh K."/>
        </authorList>
    </citation>
    <scope>NUCLEOTIDE SEQUENCE [LARGE SCALE GENOMIC DNA]</scope>
    <source>
        <strain evidence="3">Wild caught</strain>
    </source>
</reference>
<dbReference type="Ensembl" id="ENSLACT00000017676.1">
    <property type="protein sequence ID" value="ENSLACP00000017546.1"/>
    <property type="gene ID" value="ENSLACG00000015456.1"/>
</dbReference>
<evidence type="ECO:0000313" key="2">
    <source>
        <dbReference type="Ensembl" id="ENSLACP00000017546.1"/>
    </source>
</evidence>
<dbReference type="InterPro" id="IPR015655">
    <property type="entry name" value="PP2C"/>
</dbReference>
<protein>
    <recommendedName>
        <fullName evidence="1">PPM-type phosphatase domain-containing protein</fullName>
    </recommendedName>
</protein>
<dbReference type="Pfam" id="PF00481">
    <property type="entry name" value="PP2C"/>
    <property type="match status" value="1"/>
</dbReference>
<dbReference type="EMBL" id="AFYH01056905">
    <property type="status" value="NOT_ANNOTATED_CDS"/>
    <property type="molecule type" value="Genomic_DNA"/>
</dbReference>
<dbReference type="Bgee" id="ENSLACG00000015456">
    <property type="expression patterns" value="Expressed in muscle tissue and 3 other cell types or tissues"/>
</dbReference>
<dbReference type="PANTHER" id="PTHR13832:SF343">
    <property type="entry name" value="[PYRUVATE DEHYDROGENASE [ACETYL-TRANSFERRING]]-PHOSPHATASE 2, MITOCHONDRIAL"/>
    <property type="match status" value="1"/>
</dbReference>
<dbReference type="InterPro" id="IPR001932">
    <property type="entry name" value="PPM-type_phosphatase-like_dom"/>
</dbReference>
<dbReference type="Gene3D" id="3.60.40.10">
    <property type="entry name" value="PPM-type phosphatase domain"/>
    <property type="match status" value="1"/>
</dbReference>
<dbReference type="STRING" id="7897.ENSLACP00000017546"/>
<dbReference type="InParanoid" id="H3B6M5"/>
<dbReference type="PANTHER" id="PTHR13832">
    <property type="entry name" value="PROTEIN PHOSPHATASE 2C"/>
    <property type="match status" value="1"/>
</dbReference>
<evidence type="ECO:0000259" key="1">
    <source>
        <dbReference type="PROSITE" id="PS51746"/>
    </source>
</evidence>
<dbReference type="SUPFAM" id="SSF81606">
    <property type="entry name" value="PP2C-like"/>
    <property type="match status" value="1"/>
</dbReference>
<sequence>DHSQTPLGAFQLSPAQVDAIIRANETTFKEGRQAGSVSRFWSNHLAANSPSEDRYSVATLLHSKGLAFGVFDGHAGTACARAVSERLYEYLAISLLPQKTELLEGGTRMSVQKALVKSFQRLDADVTQEAQTQRDRILQANAIQVAFSGATACVAHVDGAQLHVANAGDSKAILGVQEDDGTWAALPLTRDHNAFNMSELRRLEEEHPNEDKMIIRDRLLGFLMPLRAFGDAMFKWDLVLQKEILQSYPDLGSLNIFLPPLRNYFTPPYLTAEPEVTHHTLRPQDKFLLLATDGLWDLMDTQDAVRLVEMKGGVAVGESDSNVATHLIRHAMGANEHSELDYERLAALVTLPEDMVRGYRDDITVVVIQFN</sequence>
<dbReference type="OMA" id="DHNAWNP"/>
<dbReference type="Proteomes" id="UP000008672">
    <property type="component" value="Unassembled WGS sequence"/>
</dbReference>
<feature type="domain" description="PPM-type phosphatase" evidence="1">
    <location>
        <begin position="37"/>
        <end position="370"/>
    </location>
</feature>
<dbReference type="InterPro" id="IPR036457">
    <property type="entry name" value="PPM-type-like_dom_sf"/>
</dbReference>
<reference evidence="2" key="2">
    <citation type="submission" date="2025-08" db="UniProtKB">
        <authorList>
            <consortium name="Ensembl"/>
        </authorList>
    </citation>
    <scope>IDENTIFICATION</scope>
</reference>
<organism evidence="2 3">
    <name type="scientific">Latimeria chalumnae</name>
    <name type="common">Coelacanth</name>
    <dbReference type="NCBI Taxonomy" id="7897"/>
    <lineage>
        <taxon>Eukaryota</taxon>
        <taxon>Metazoa</taxon>
        <taxon>Chordata</taxon>
        <taxon>Craniata</taxon>
        <taxon>Vertebrata</taxon>
        <taxon>Euteleostomi</taxon>
        <taxon>Coelacanthiformes</taxon>
        <taxon>Coelacanthidae</taxon>
        <taxon>Latimeria</taxon>
    </lineage>
</organism>
<dbReference type="GeneTree" id="ENSGT00940000160687"/>
<dbReference type="CDD" id="cd00143">
    <property type="entry name" value="PP2Cc"/>
    <property type="match status" value="1"/>
</dbReference>
<name>H3B6M5_LATCH</name>
<gene>
    <name evidence="2" type="primary">LOC102351489</name>
</gene>
<dbReference type="eggNOG" id="KOG0700">
    <property type="taxonomic scope" value="Eukaryota"/>
</dbReference>
<dbReference type="HOGENOM" id="CLU_021928_0_0_1"/>
<dbReference type="GO" id="GO:0004741">
    <property type="term" value="F:[pyruvate dehydrogenase (acetyl-transferring)]-phosphatase activity"/>
    <property type="evidence" value="ECO:0007669"/>
    <property type="project" value="TreeGrafter"/>
</dbReference>